<proteinExistence type="predicted"/>
<name>A0A317XPX7_9BASI</name>
<evidence type="ECO:0000313" key="3">
    <source>
        <dbReference type="EMBL" id="PWY99939.1"/>
    </source>
</evidence>
<protein>
    <submittedName>
        <fullName evidence="3">Uncharacterized protein</fullName>
    </submittedName>
</protein>
<dbReference type="Proteomes" id="UP000246740">
    <property type="component" value="Unassembled WGS sequence"/>
</dbReference>
<dbReference type="AlphaFoldDB" id="A0A317XPX7"/>
<keyword evidence="2" id="KW-0472">Membrane</keyword>
<keyword evidence="2" id="KW-1133">Transmembrane helix</keyword>
<organism evidence="3 4">
    <name type="scientific">Testicularia cyperi</name>
    <dbReference type="NCBI Taxonomy" id="1882483"/>
    <lineage>
        <taxon>Eukaryota</taxon>
        <taxon>Fungi</taxon>
        <taxon>Dikarya</taxon>
        <taxon>Basidiomycota</taxon>
        <taxon>Ustilaginomycotina</taxon>
        <taxon>Ustilaginomycetes</taxon>
        <taxon>Ustilaginales</taxon>
        <taxon>Anthracoideaceae</taxon>
        <taxon>Testicularia</taxon>
    </lineage>
</organism>
<sequence>MVVRNVIQMQVARPALWSCSSLHEMQKTRVPTLCQPSSSESRDFSNSSGQSIRQRTAEIRPLQPCTPNAHSRFAPPRRSHIGPTLPPSPFPIPALICFIYIYINYDFRKQGKTGPKHSAISVYRNIFQESLYRLRK</sequence>
<evidence type="ECO:0000313" key="4">
    <source>
        <dbReference type="Proteomes" id="UP000246740"/>
    </source>
</evidence>
<evidence type="ECO:0000256" key="1">
    <source>
        <dbReference type="SAM" id="MobiDB-lite"/>
    </source>
</evidence>
<feature type="transmembrane region" description="Helical" evidence="2">
    <location>
        <begin position="90"/>
        <end position="107"/>
    </location>
</feature>
<keyword evidence="2" id="KW-0812">Transmembrane</keyword>
<reference evidence="3 4" key="1">
    <citation type="journal article" date="2018" name="Mol. Biol. Evol.">
        <title>Broad Genomic Sampling Reveals a Smut Pathogenic Ancestry of the Fungal Clade Ustilaginomycotina.</title>
        <authorList>
            <person name="Kijpornyongpan T."/>
            <person name="Mondo S.J."/>
            <person name="Barry K."/>
            <person name="Sandor L."/>
            <person name="Lee J."/>
            <person name="Lipzen A."/>
            <person name="Pangilinan J."/>
            <person name="LaButti K."/>
            <person name="Hainaut M."/>
            <person name="Henrissat B."/>
            <person name="Grigoriev I.V."/>
            <person name="Spatafora J.W."/>
            <person name="Aime M.C."/>
        </authorList>
    </citation>
    <scope>NUCLEOTIDE SEQUENCE [LARGE SCALE GENOMIC DNA]</scope>
    <source>
        <strain evidence="3 4">MCA 3645</strain>
    </source>
</reference>
<gene>
    <name evidence="3" type="ORF">BCV70DRAFT_102892</name>
</gene>
<dbReference type="EMBL" id="KZ819193">
    <property type="protein sequence ID" value="PWY99939.1"/>
    <property type="molecule type" value="Genomic_DNA"/>
</dbReference>
<dbReference type="InParanoid" id="A0A317XPX7"/>
<accession>A0A317XPX7</accession>
<keyword evidence="4" id="KW-1185">Reference proteome</keyword>
<feature type="region of interest" description="Disordered" evidence="1">
    <location>
        <begin position="30"/>
        <end position="79"/>
    </location>
</feature>
<evidence type="ECO:0000256" key="2">
    <source>
        <dbReference type="SAM" id="Phobius"/>
    </source>
</evidence>